<dbReference type="Proteomes" id="UP000629365">
    <property type="component" value="Unassembled WGS sequence"/>
</dbReference>
<protein>
    <recommendedName>
        <fullName evidence="4">Secreted protein</fullName>
    </recommendedName>
</protein>
<organism evidence="2 3">
    <name type="scientific">Microbacterium murale</name>
    <dbReference type="NCBI Taxonomy" id="1081040"/>
    <lineage>
        <taxon>Bacteria</taxon>
        <taxon>Bacillati</taxon>
        <taxon>Actinomycetota</taxon>
        <taxon>Actinomycetes</taxon>
        <taxon>Micrococcales</taxon>
        <taxon>Microbacteriaceae</taxon>
        <taxon>Microbacterium</taxon>
    </lineage>
</organism>
<evidence type="ECO:0008006" key="4">
    <source>
        <dbReference type="Google" id="ProtNLM"/>
    </source>
</evidence>
<keyword evidence="3" id="KW-1185">Reference proteome</keyword>
<dbReference type="EMBL" id="BMCM01000005">
    <property type="protein sequence ID" value="GGD83998.1"/>
    <property type="molecule type" value="Genomic_DNA"/>
</dbReference>
<sequence>MIAVTSMAAVTAGVHMPGVLRMFVVAGPVYRGLVPVVRRRRGVVRMMLMLRGVAGAGFVRCVAVVIVMRGGVFNVIVVRVAHGPILLGNGETV</sequence>
<keyword evidence="1" id="KW-0472">Membrane</keyword>
<evidence type="ECO:0000256" key="1">
    <source>
        <dbReference type="SAM" id="Phobius"/>
    </source>
</evidence>
<gene>
    <name evidence="2" type="ORF">GCM10007269_28660</name>
</gene>
<proteinExistence type="predicted"/>
<keyword evidence="1" id="KW-0812">Transmembrane</keyword>
<comment type="caution">
    <text evidence="2">The sequence shown here is derived from an EMBL/GenBank/DDBJ whole genome shotgun (WGS) entry which is preliminary data.</text>
</comment>
<feature type="transmembrane region" description="Helical" evidence="1">
    <location>
        <begin position="48"/>
        <end position="68"/>
    </location>
</feature>
<reference evidence="3" key="1">
    <citation type="journal article" date="2019" name="Int. J. Syst. Evol. Microbiol.">
        <title>The Global Catalogue of Microorganisms (GCM) 10K type strain sequencing project: providing services to taxonomists for standard genome sequencing and annotation.</title>
        <authorList>
            <consortium name="The Broad Institute Genomics Platform"/>
            <consortium name="The Broad Institute Genome Sequencing Center for Infectious Disease"/>
            <person name="Wu L."/>
            <person name="Ma J."/>
        </authorList>
    </citation>
    <scope>NUCLEOTIDE SEQUENCE [LARGE SCALE GENOMIC DNA]</scope>
    <source>
        <strain evidence="3">CCM 7640</strain>
    </source>
</reference>
<evidence type="ECO:0000313" key="3">
    <source>
        <dbReference type="Proteomes" id="UP000629365"/>
    </source>
</evidence>
<name>A0ABQ1RYW4_9MICO</name>
<keyword evidence="1" id="KW-1133">Transmembrane helix</keyword>
<evidence type="ECO:0000313" key="2">
    <source>
        <dbReference type="EMBL" id="GGD83998.1"/>
    </source>
</evidence>
<accession>A0ABQ1RYW4</accession>